<dbReference type="InterPro" id="IPR016187">
    <property type="entry name" value="CTDL_fold"/>
</dbReference>
<name>W4LSK9_ENTF1</name>
<organism evidence="2 3">
    <name type="scientific">Entotheonella factor</name>
    <dbReference type="NCBI Taxonomy" id="1429438"/>
    <lineage>
        <taxon>Bacteria</taxon>
        <taxon>Pseudomonadati</taxon>
        <taxon>Nitrospinota/Tectimicrobiota group</taxon>
        <taxon>Candidatus Tectimicrobiota</taxon>
        <taxon>Candidatus Entotheonellia</taxon>
        <taxon>Candidatus Entotheonellales</taxon>
        <taxon>Candidatus Entotheonellaceae</taxon>
        <taxon>Candidatus Entotheonella</taxon>
    </lineage>
</organism>
<dbReference type="PANTHER" id="PTHR23150:SF19">
    <property type="entry name" value="FORMYLGLYCINE-GENERATING ENZYME"/>
    <property type="match status" value="1"/>
</dbReference>
<dbReference type="GO" id="GO:0120147">
    <property type="term" value="F:formylglycine-generating oxidase activity"/>
    <property type="evidence" value="ECO:0007669"/>
    <property type="project" value="TreeGrafter"/>
</dbReference>
<dbReference type="AlphaFoldDB" id="W4LSK9"/>
<dbReference type="Gene3D" id="3.90.1580.10">
    <property type="entry name" value="paralog of FGE (formylglycine-generating enzyme)"/>
    <property type="match status" value="1"/>
</dbReference>
<sequence>MVRVVQQVGMVFVVGIMLGVVLSAQAATSFGLPECAASFSGEAVFNSEILDGMLAEVESSGARPNRENAMLFIVVKHYLTREKGLLVLSRAEPEQPPVLLREDCLPYSSSAMTARTALGDLTADQKKALIDAYDRVDPSLGTAARAGATAPIPADTGMGMKADEPAVKVPTYAMDIYEVTNAQFRKFIEDDGYASEVHWSEAGWQWVQNRERRQPSYWDNETVNQPNQPVVGVTWYEAEAYCRWTGKELPTDAQWGKACRGTDDRPYPWGDHPLENEGEKMAGKSEDIQTAVVGSAPQTQSPYGIHDLAGSVLEWTATETTDRGFVLRGGSGPATSEHVGCNVSHTLLPSVTANFIGFRCRQAGADAQTASQ</sequence>
<protein>
    <recommendedName>
        <fullName evidence="1">Sulfatase-modifying factor enzyme-like domain-containing protein</fullName>
    </recommendedName>
</protein>
<proteinExistence type="predicted"/>
<dbReference type="Proteomes" id="UP000019141">
    <property type="component" value="Unassembled WGS sequence"/>
</dbReference>
<evidence type="ECO:0000259" key="1">
    <source>
        <dbReference type="Pfam" id="PF03781"/>
    </source>
</evidence>
<accession>W4LSK9</accession>
<reference evidence="2 3" key="1">
    <citation type="journal article" date="2014" name="Nature">
        <title>An environmental bacterial taxon with a large and distinct metabolic repertoire.</title>
        <authorList>
            <person name="Wilson M.C."/>
            <person name="Mori T."/>
            <person name="Ruckert C."/>
            <person name="Uria A.R."/>
            <person name="Helf M.J."/>
            <person name="Takada K."/>
            <person name="Gernert C."/>
            <person name="Steffens U.A."/>
            <person name="Heycke N."/>
            <person name="Schmitt S."/>
            <person name="Rinke C."/>
            <person name="Helfrich E.J."/>
            <person name="Brachmann A.O."/>
            <person name="Gurgui C."/>
            <person name="Wakimoto T."/>
            <person name="Kracht M."/>
            <person name="Crusemann M."/>
            <person name="Hentschel U."/>
            <person name="Abe I."/>
            <person name="Matsunaga S."/>
            <person name="Kalinowski J."/>
            <person name="Takeyama H."/>
            <person name="Piel J."/>
        </authorList>
    </citation>
    <scope>NUCLEOTIDE SEQUENCE [LARGE SCALE GENOMIC DNA]</scope>
    <source>
        <strain evidence="3">TSY1</strain>
    </source>
</reference>
<dbReference type="HOGENOM" id="CLU_745319_0_0_7"/>
<dbReference type="InterPro" id="IPR005532">
    <property type="entry name" value="SUMF_dom"/>
</dbReference>
<evidence type="ECO:0000313" key="2">
    <source>
        <dbReference type="EMBL" id="ETX00736.1"/>
    </source>
</evidence>
<feature type="domain" description="Sulfatase-modifying factor enzyme-like" evidence="1">
    <location>
        <begin position="165"/>
        <end position="360"/>
    </location>
</feature>
<comment type="caution">
    <text evidence="2">The sequence shown here is derived from an EMBL/GenBank/DDBJ whole genome shotgun (WGS) entry which is preliminary data.</text>
</comment>
<gene>
    <name evidence="2" type="ORF">ETSY1_10085</name>
</gene>
<dbReference type="Pfam" id="PF03781">
    <property type="entry name" value="FGE-sulfatase"/>
    <property type="match status" value="1"/>
</dbReference>
<evidence type="ECO:0000313" key="3">
    <source>
        <dbReference type="Proteomes" id="UP000019141"/>
    </source>
</evidence>
<dbReference type="PANTHER" id="PTHR23150">
    <property type="entry name" value="SULFATASE MODIFYING FACTOR 1, 2"/>
    <property type="match status" value="1"/>
</dbReference>
<dbReference type="EMBL" id="AZHW01000310">
    <property type="protein sequence ID" value="ETX00736.1"/>
    <property type="molecule type" value="Genomic_DNA"/>
</dbReference>
<dbReference type="SUPFAM" id="SSF56436">
    <property type="entry name" value="C-type lectin-like"/>
    <property type="match status" value="1"/>
</dbReference>
<dbReference type="InterPro" id="IPR042095">
    <property type="entry name" value="SUMF_sf"/>
</dbReference>
<dbReference type="InterPro" id="IPR051043">
    <property type="entry name" value="Sulfatase_Mod_Factor_Kinase"/>
</dbReference>
<keyword evidence="3" id="KW-1185">Reference proteome</keyword>